<evidence type="ECO:0000256" key="1">
    <source>
        <dbReference type="ARBA" id="ARBA00007017"/>
    </source>
</evidence>
<evidence type="ECO:0000313" key="4">
    <source>
        <dbReference type="Proteomes" id="UP000662931"/>
    </source>
</evidence>
<keyword evidence="4" id="KW-1185">Reference proteome</keyword>
<keyword evidence="2" id="KW-0235">DNA replication</keyword>
<reference evidence="3" key="1">
    <citation type="submission" date="2020-10" db="EMBL/GenBank/DDBJ databases">
        <authorList>
            <person name="Roach M.J.R."/>
        </authorList>
    </citation>
    <scope>NUCLEOTIDE SEQUENCE</scope>
    <source>
        <strain evidence="3">CBS 1945</strain>
    </source>
</reference>
<evidence type="ECO:0008006" key="5">
    <source>
        <dbReference type="Google" id="ProtNLM"/>
    </source>
</evidence>
<dbReference type="GO" id="GO:0034088">
    <property type="term" value="P:maintenance of mitotic sister chromatid cohesion"/>
    <property type="evidence" value="ECO:0007669"/>
    <property type="project" value="TreeGrafter"/>
</dbReference>
<organism evidence="3 4">
    <name type="scientific">Eeniella nana</name>
    <name type="common">Yeast</name>
    <name type="synonym">Brettanomyces nanus</name>
    <dbReference type="NCBI Taxonomy" id="13502"/>
    <lineage>
        <taxon>Eukaryota</taxon>
        <taxon>Fungi</taxon>
        <taxon>Dikarya</taxon>
        <taxon>Ascomycota</taxon>
        <taxon>Saccharomycotina</taxon>
        <taxon>Pichiomycetes</taxon>
        <taxon>Pichiales</taxon>
        <taxon>Pichiaceae</taxon>
        <taxon>Brettanomyces</taxon>
    </lineage>
</organism>
<accession>A0A875S803</accession>
<dbReference type="GO" id="GO:0000785">
    <property type="term" value="C:chromatin"/>
    <property type="evidence" value="ECO:0007669"/>
    <property type="project" value="TreeGrafter"/>
</dbReference>
<dbReference type="PANTHER" id="PTHR13395">
    <property type="entry name" value="SISTER CHROMATID COHESION PROTEIN DCC1-RELATED"/>
    <property type="match status" value="1"/>
</dbReference>
<dbReference type="GeneID" id="62197830"/>
<dbReference type="Pfam" id="PF09724">
    <property type="entry name" value="Dcc1"/>
    <property type="match status" value="1"/>
</dbReference>
<dbReference type="GO" id="GO:0031390">
    <property type="term" value="C:Ctf18 RFC-like complex"/>
    <property type="evidence" value="ECO:0007669"/>
    <property type="project" value="InterPro"/>
</dbReference>
<name>A0A875S803_EENNA</name>
<dbReference type="GO" id="GO:0000775">
    <property type="term" value="C:chromosome, centromeric region"/>
    <property type="evidence" value="ECO:0007669"/>
    <property type="project" value="TreeGrafter"/>
</dbReference>
<dbReference type="OrthoDB" id="276989at2759"/>
<dbReference type="PANTHER" id="PTHR13395:SF6">
    <property type="entry name" value="SISTER CHROMATID COHESION PROTEIN DCC1"/>
    <property type="match status" value="1"/>
</dbReference>
<dbReference type="InterPro" id="IPR019128">
    <property type="entry name" value="Dcc1"/>
</dbReference>
<dbReference type="GO" id="GO:0006260">
    <property type="term" value="P:DNA replication"/>
    <property type="evidence" value="ECO:0007669"/>
    <property type="project" value="UniProtKB-KW"/>
</dbReference>
<dbReference type="AlphaFoldDB" id="A0A875S803"/>
<dbReference type="EMBL" id="CP064815">
    <property type="protein sequence ID" value="QPG77033.1"/>
    <property type="molecule type" value="Genomic_DNA"/>
</dbReference>
<sequence>MPNAAPFFCSQFCVALIMDIYSSLSGSDQKLDYRLLLVTLNDDVLNTIKKGSEKLYIKSKAKDHGYPVITTESKTFKIRLQNQSNSVILLNSDNIDDKPCALSYDKFVSRLILEDVDPQVPTAKLETISETEDFSRLTDYTVEGSDDGYTLKDLLDDSTASPEEFKKLVPLHQIIEYKGNCYVVEDKLVTECLEKMLELLIKSIISSGYELEVMEKLEQIELERAKNEIWVPELSRENIPEQVIDLCIEKFISQGKLNHDRVVHQFGLEILIKRKELKMDDFMINLKLRMPFNYSPEINLKRSMRGSFFTYSDNSVISYLDENLLSLEPLRRFQQLFALKPVWEVDEIEPFVQKINRRNTKIEKFLIKYCKVKRAGKKHLASPR</sequence>
<dbReference type="Proteomes" id="UP000662931">
    <property type="component" value="Chromosome 4"/>
</dbReference>
<proteinExistence type="inferred from homology"/>
<gene>
    <name evidence="3" type="ORF">FOA43_004430</name>
</gene>
<comment type="similarity">
    <text evidence="1">Belongs to the DCC1 family.</text>
</comment>
<evidence type="ECO:0000256" key="2">
    <source>
        <dbReference type="ARBA" id="ARBA00022705"/>
    </source>
</evidence>
<dbReference type="KEGG" id="bnn:FOA43_004430"/>
<protein>
    <recommendedName>
        <fullName evidence="5">Sister chromatid cohesion protein DCC1</fullName>
    </recommendedName>
</protein>
<dbReference type="RefSeq" id="XP_038780598.1">
    <property type="nucleotide sequence ID" value="XM_038924670.1"/>
</dbReference>
<evidence type="ECO:0000313" key="3">
    <source>
        <dbReference type="EMBL" id="QPG77033.1"/>
    </source>
</evidence>